<dbReference type="AlphaFoldDB" id="A0A7Y0BT70"/>
<protein>
    <submittedName>
        <fullName evidence="1">Uncharacterized protein</fullName>
    </submittedName>
</protein>
<dbReference type="Proteomes" id="UP000583556">
    <property type="component" value="Unassembled WGS sequence"/>
</dbReference>
<comment type="caution">
    <text evidence="1">The sequence shown here is derived from an EMBL/GenBank/DDBJ whole genome shotgun (WGS) entry which is preliminary data.</text>
</comment>
<organism evidence="1 2">
    <name type="scientific">Novosphingobium olei</name>
    <dbReference type="NCBI Taxonomy" id="2728851"/>
    <lineage>
        <taxon>Bacteria</taxon>
        <taxon>Pseudomonadati</taxon>
        <taxon>Pseudomonadota</taxon>
        <taxon>Alphaproteobacteria</taxon>
        <taxon>Sphingomonadales</taxon>
        <taxon>Sphingomonadaceae</taxon>
        <taxon>Novosphingobium</taxon>
    </lineage>
</organism>
<sequence>MDFDDQMQRYFGSTDLGAVSPAALEAGKERLAVDFGLEQDRGRRFAMWALMHILGNAPDLDVAFKETNDRNAARDFMDMLGRVTDN</sequence>
<gene>
    <name evidence="1" type="ORF">HHL27_20865</name>
</gene>
<dbReference type="EMBL" id="JABBGM010000017">
    <property type="protein sequence ID" value="NML96119.1"/>
    <property type="molecule type" value="Genomic_DNA"/>
</dbReference>
<evidence type="ECO:0000313" key="1">
    <source>
        <dbReference type="EMBL" id="NML96119.1"/>
    </source>
</evidence>
<evidence type="ECO:0000313" key="2">
    <source>
        <dbReference type="Proteomes" id="UP000583556"/>
    </source>
</evidence>
<accession>A0A7Y0BT70</accession>
<reference evidence="1 2" key="1">
    <citation type="submission" date="2020-04" db="EMBL/GenBank/DDBJ databases">
        <title>Novosphingobium sp. TW-4 isolated from soil.</title>
        <authorList>
            <person name="Dahal R.H."/>
            <person name="Chaudhary D.K."/>
        </authorList>
    </citation>
    <scope>NUCLEOTIDE SEQUENCE [LARGE SCALE GENOMIC DNA]</scope>
    <source>
        <strain evidence="1 2">TW-4</strain>
    </source>
</reference>
<dbReference type="RefSeq" id="WP_169495324.1">
    <property type="nucleotide sequence ID" value="NZ_JABBGM010000017.1"/>
</dbReference>
<keyword evidence="2" id="KW-1185">Reference proteome</keyword>
<proteinExistence type="predicted"/>
<name>A0A7Y0BT70_9SPHN</name>